<keyword evidence="1" id="KW-0812">Transmembrane</keyword>
<feature type="transmembrane region" description="Helical" evidence="1">
    <location>
        <begin position="66"/>
        <end position="84"/>
    </location>
</feature>
<evidence type="ECO:0000313" key="4">
    <source>
        <dbReference type="Proteomes" id="UP000193435"/>
    </source>
</evidence>
<evidence type="ECO:0000313" key="3">
    <source>
        <dbReference type="EMBL" id="SMH32963.1"/>
    </source>
</evidence>
<name>A0A1X7N824_9LACT</name>
<gene>
    <name evidence="3" type="ORF">SAMN04488700_1470</name>
</gene>
<dbReference type="Pfam" id="PF04892">
    <property type="entry name" value="VanZ"/>
    <property type="match status" value="1"/>
</dbReference>
<dbReference type="OrthoDB" id="4822551at2"/>
<feature type="transmembrane region" description="Helical" evidence="1">
    <location>
        <begin position="36"/>
        <end position="54"/>
    </location>
</feature>
<feature type="transmembrane region" description="Helical" evidence="1">
    <location>
        <begin position="182"/>
        <end position="199"/>
    </location>
</feature>
<keyword evidence="4" id="KW-1185">Reference proteome</keyword>
<accession>A0A1X7N824</accession>
<dbReference type="RefSeq" id="WP_085559623.1">
    <property type="nucleotide sequence ID" value="NZ_FOAH01000004.1"/>
</dbReference>
<feature type="transmembrane region" description="Helical" evidence="1">
    <location>
        <begin position="156"/>
        <end position="176"/>
    </location>
</feature>
<dbReference type="PANTHER" id="PTHR36834">
    <property type="entry name" value="MEMBRANE PROTEIN-RELATED"/>
    <property type="match status" value="1"/>
</dbReference>
<keyword evidence="1" id="KW-0472">Membrane</keyword>
<organism evidence="3 4">
    <name type="scientific">Carnobacterium iners</name>
    <dbReference type="NCBI Taxonomy" id="1073423"/>
    <lineage>
        <taxon>Bacteria</taxon>
        <taxon>Bacillati</taxon>
        <taxon>Bacillota</taxon>
        <taxon>Bacilli</taxon>
        <taxon>Lactobacillales</taxon>
        <taxon>Carnobacteriaceae</taxon>
        <taxon>Carnobacterium</taxon>
    </lineage>
</organism>
<keyword evidence="1" id="KW-1133">Transmembrane helix</keyword>
<dbReference type="Proteomes" id="UP000193435">
    <property type="component" value="Unassembled WGS sequence"/>
</dbReference>
<dbReference type="AlphaFoldDB" id="A0A1X7N824"/>
<feature type="domain" description="VanZ-like" evidence="2">
    <location>
        <begin position="71"/>
        <end position="199"/>
    </location>
</feature>
<feature type="transmembrane region" description="Helical" evidence="1">
    <location>
        <begin position="123"/>
        <end position="144"/>
    </location>
</feature>
<dbReference type="EMBL" id="FXBJ01000002">
    <property type="protein sequence ID" value="SMH32963.1"/>
    <property type="molecule type" value="Genomic_DNA"/>
</dbReference>
<dbReference type="PANTHER" id="PTHR36834:SF2">
    <property type="entry name" value="MEMBRANE PROTEIN"/>
    <property type="match status" value="1"/>
</dbReference>
<sequence length="211" mass="25099">MIFLQGLFNTMKQSYGESINHFPLIELIFYSLDQTLFYFIIWLTFRVIYLKFFRKGKKRKKVYREISLNAFVFYIILLIHLTIFREEHSIGNVRFNMQPLSNINLTPLTHTLKLTKGVTLFDYYYNFYGNILWFVPMGFAVAYFLNKKPYFLKTLLIGFCFSFFIEMMQFFLGTGITDIDDLIFNTIGTAVGLICFIIVKKAVEHYRKKKS</sequence>
<dbReference type="InterPro" id="IPR053150">
    <property type="entry name" value="Teicoplanin_resist-assoc"/>
</dbReference>
<reference evidence="3 4" key="1">
    <citation type="submission" date="2017-04" db="EMBL/GenBank/DDBJ databases">
        <authorList>
            <person name="Afonso C.L."/>
            <person name="Miller P.J."/>
            <person name="Scott M.A."/>
            <person name="Spackman E."/>
            <person name="Goraichik I."/>
            <person name="Dimitrov K.M."/>
            <person name="Suarez D.L."/>
            <person name="Swayne D.E."/>
        </authorList>
    </citation>
    <scope>NUCLEOTIDE SEQUENCE [LARGE SCALE GENOMIC DNA]</scope>
    <source>
        <strain evidence="3 4">LMG26642</strain>
    </source>
</reference>
<dbReference type="InterPro" id="IPR006976">
    <property type="entry name" value="VanZ-like"/>
</dbReference>
<evidence type="ECO:0000256" key="1">
    <source>
        <dbReference type="SAM" id="Phobius"/>
    </source>
</evidence>
<dbReference type="STRING" id="1073423.SAMN04488700_1470"/>
<protein>
    <submittedName>
        <fullName evidence="3">Glycopeptide antibiotics resistance protein</fullName>
    </submittedName>
</protein>
<proteinExistence type="predicted"/>
<evidence type="ECO:0000259" key="2">
    <source>
        <dbReference type="Pfam" id="PF04892"/>
    </source>
</evidence>